<dbReference type="GO" id="GO:0005886">
    <property type="term" value="C:plasma membrane"/>
    <property type="evidence" value="ECO:0007669"/>
    <property type="project" value="UniProtKB-SubCell"/>
</dbReference>
<dbReference type="Pfam" id="PF02694">
    <property type="entry name" value="UPF0060"/>
    <property type="match status" value="1"/>
</dbReference>
<dbReference type="NCBIfam" id="NF002586">
    <property type="entry name" value="PRK02237.1"/>
    <property type="match status" value="1"/>
</dbReference>
<comment type="caution">
    <text evidence="6">The sequence shown here is derived from an EMBL/GenBank/DDBJ whole genome shotgun (WGS) entry which is preliminary data.</text>
</comment>
<evidence type="ECO:0000313" key="6">
    <source>
        <dbReference type="EMBL" id="PPJ64654.1"/>
    </source>
</evidence>
<evidence type="ECO:0000313" key="7">
    <source>
        <dbReference type="Proteomes" id="UP000239589"/>
    </source>
</evidence>
<dbReference type="SUPFAM" id="SSF103481">
    <property type="entry name" value="Multidrug resistance efflux transporter EmrE"/>
    <property type="match status" value="1"/>
</dbReference>
<name>A0A2S6CY13_9CYAN</name>
<sequence length="111" mass="12508">MSQSLSNFVFFIIAALREISGCYSFWAWLRLGKSILWVIPGILTLMIYATALTKIDADYAGRVYAAYGGIYILSSLLWFWLVEGVKPDRWDLLGVIVSLIGTIIIIFGSHR</sequence>
<evidence type="ECO:0000256" key="5">
    <source>
        <dbReference type="HAMAP-Rule" id="MF_00010"/>
    </source>
</evidence>
<dbReference type="OrthoDB" id="123240at2"/>
<feature type="transmembrane region" description="Helical" evidence="5">
    <location>
        <begin position="92"/>
        <end position="109"/>
    </location>
</feature>
<keyword evidence="1 5" id="KW-1003">Cell membrane</keyword>
<dbReference type="PANTHER" id="PTHR36116">
    <property type="entry name" value="UPF0060 MEMBRANE PROTEIN YNFA"/>
    <property type="match status" value="1"/>
</dbReference>
<dbReference type="PANTHER" id="PTHR36116:SF1">
    <property type="entry name" value="UPF0060 MEMBRANE PROTEIN YNFA"/>
    <property type="match status" value="1"/>
</dbReference>
<proteinExistence type="inferred from homology"/>
<comment type="similarity">
    <text evidence="5">Belongs to the UPF0060 family.</text>
</comment>
<accession>A0A2S6CY13</accession>
<protein>
    <submittedName>
        <fullName evidence="6">YnfA family protein</fullName>
    </submittedName>
</protein>
<dbReference type="AlphaFoldDB" id="A0A2S6CY13"/>
<keyword evidence="2 5" id="KW-0812">Transmembrane</keyword>
<dbReference type="InterPro" id="IPR003844">
    <property type="entry name" value="UPF0060"/>
</dbReference>
<dbReference type="HAMAP" id="MF_00010">
    <property type="entry name" value="UPF0060"/>
    <property type="match status" value="1"/>
</dbReference>
<dbReference type="RefSeq" id="WP_104386465.1">
    <property type="nucleotide sequence ID" value="NZ_PGEM01000024.1"/>
</dbReference>
<evidence type="ECO:0000256" key="1">
    <source>
        <dbReference type="ARBA" id="ARBA00022475"/>
    </source>
</evidence>
<reference evidence="6 7" key="1">
    <citation type="submission" date="2018-02" db="EMBL/GenBank/DDBJ databases">
        <title>Discovery of a pederin family compound in a non-symbiotic bloom-forming cyanobacterium.</title>
        <authorList>
            <person name="Kust A."/>
            <person name="Mares J."/>
            <person name="Jokela J."/>
            <person name="Urajova P."/>
            <person name="Hajek J."/>
            <person name="Saurav K."/>
            <person name="Voracova K."/>
            <person name="Fewer D.P."/>
            <person name="Haapaniemi E."/>
            <person name="Permi P."/>
            <person name="Rehakova K."/>
            <person name="Sivonen K."/>
            <person name="Hrouzek P."/>
        </authorList>
    </citation>
    <scope>NUCLEOTIDE SEQUENCE [LARGE SCALE GENOMIC DNA]</scope>
    <source>
        <strain evidence="6 7">CHARLIE-1</strain>
    </source>
</reference>
<feature type="transmembrane region" description="Helical" evidence="5">
    <location>
        <begin position="63"/>
        <end position="80"/>
    </location>
</feature>
<organism evidence="6 7">
    <name type="scientific">Cuspidothrix issatschenkoi CHARLIE-1</name>
    <dbReference type="NCBI Taxonomy" id="2052836"/>
    <lineage>
        <taxon>Bacteria</taxon>
        <taxon>Bacillati</taxon>
        <taxon>Cyanobacteriota</taxon>
        <taxon>Cyanophyceae</taxon>
        <taxon>Nostocales</taxon>
        <taxon>Aphanizomenonaceae</taxon>
        <taxon>Cuspidothrix</taxon>
    </lineage>
</organism>
<feature type="transmembrane region" description="Helical" evidence="5">
    <location>
        <begin position="34"/>
        <end position="51"/>
    </location>
</feature>
<dbReference type="InterPro" id="IPR037185">
    <property type="entry name" value="EmrE-like"/>
</dbReference>
<keyword evidence="7" id="KW-1185">Reference proteome</keyword>
<evidence type="ECO:0000256" key="2">
    <source>
        <dbReference type="ARBA" id="ARBA00022692"/>
    </source>
</evidence>
<comment type="subcellular location">
    <subcellularLocation>
        <location evidence="5">Cell membrane</location>
        <topology evidence="5">Multi-pass membrane protein</topology>
    </subcellularLocation>
</comment>
<dbReference type="Proteomes" id="UP000239589">
    <property type="component" value="Unassembled WGS sequence"/>
</dbReference>
<dbReference type="EMBL" id="PGEM01000024">
    <property type="protein sequence ID" value="PPJ64654.1"/>
    <property type="molecule type" value="Genomic_DNA"/>
</dbReference>
<gene>
    <name evidence="6" type="ORF">CUN59_03170</name>
</gene>
<evidence type="ECO:0000256" key="3">
    <source>
        <dbReference type="ARBA" id="ARBA00022989"/>
    </source>
</evidence>
<evidence type="ECO:0000256" key="4">
    <source>
        <dbReference type="ARBA" id="ARBA00023136"/>
    </source>
</evidence>
<keyword evidence="3 5" id="KW-1133">Transmembrane helix</keyword>
<keyword evidence="4 5" id="KW-0472">Membrane</keyword>